<evidence type="ECO:0000313" key="3">
    <source>
        <dbReference type="EMBL" id="SEN20509.1"/>
    </source>
</evidence>
<accession>A0A1H8ELZ6</accession>
<dbReference type="AlphaFoldDB" id="A0A1H8ELZ6"/>
<sequence length="327" mass="35051">MRRVLRGLGRLALALIAVSALALVLAPREEVAAPAPFEPRKFGEGIGVYLEVVESAYDDIRPGSEKRVIWAGQRETRTPISIVYLYGFSASSQEIRPVPDRLAEAFGANLVYTRFRGHGRTPDAMGEATASDWLEDAAEALALGRATGERVIVLATSTGASIAAVALQEAALRDGVAGIIMVSPNFGINNPVAPLLTLPGARHWLPLLAGQRRSFEPRNPGQAAEWTTEYPSVAVFPMAAIVAHARDLDYTGVTLPALFYYSDADRVVRPDITAEVAARWGGPVTRSTPDLGPEDDPFAHVIAGDIMSPGNTARAIDTMRDWISGVI</sequence>
<feature type="domain" description="Serine aminopeptidase S33" evidence="2">
    <location>
        <begin position="82"/>
        <end position="280"/>
    </location>
</feature>
<protein>
    <submittedName>
        <fullName evidence="3">Alpha/beta hydrolase family protein</fullName>
    </submittedName>
</protein>
<evidence type="ECO:0000259" key="2">
    <source>
        <dbReference type="Pfam" id="PF12146"/>
    </source>
</evidence>
<keyword evidence="1" id="KW-0732">Signal</keyword>
<dbReference type="RefSeq" id="WP_074787271.1">
    <property type="nucleotide sequence ID" value="NZ_FOBO01000013.1"/>
</dbReference>
<dbReference type="Proteomes" id="UP000182160">
    <property type="component" value="Unassembled WGS sequence"/>
</dbReference>
<proteinExistence type="predicted"/>
<keyword evidence="3" id="KW-0378">Hydrolase</keyword>
<feature type="chain" id="PRO_5010322017" evidence="1">
    <location>
        <begin position="23"/>
        <end position="327"/>
    </location>
</feature>
<dbReference type="Gene3D" id="3.40.50.1820">
    <property type="entry name" value="alpha/beta hydrolase"/>
    <property type="match status" value="1"/>
</dbReference>
<dbReference type="InterPro" id="IPR029058">
    <property type="entry name" value="AB_hydrolase_fold"/>
</dbReference>
<dbReference type="GO" id="GO:0016787">
    <property type="term" value="F:hydrolase activity"/>
    <property type="evidence" value="ECO:0007669"/>
    <property type="project" value="UniProtKB-KW"/>
</dbReference>
<feature type="signal peptide" evidence="1">
    <location>
        <begin position="1"/>
        <end position="22"/>
    </location>
</feature>
<dbReference type="InterPro" id="IPR022742">
    <property type="entry name" value="Hydrolase_4"/>
</dbReference>
<organism evidence="3 4">
    <name type="scientific">Roseovarius tolerans</name>
    <dbReference type="NCBI Taxonomy" id="74031"/>
    <lineage>
        <taxon>Bacteria</taxon>
        <taxon>Pseudomonadati</taxon>
        <taxon>Pseudomonadota</taxon>
        <taxon>Alphaproteobacteria</taxon>
        <taxon>Rhodobacterales</taxon>
        <taxon>Roseobacteraceae</taxon>
        <taxon>Roseovarius</taxon>
    </lineage>
</organism>
<gene>
    <name evidence="3" type="ORF">SAMN04488077_11381</name>
</gene>
<dbReference type="SUPFAM" id="SSF53474">
    <property type="entry name" value="alpha/beta-Hydrolases"/>
    <property type="match status" value="1"/>
</dbReference>
<dbReference type="Pfam" id="PF12146">
    <property type="entry name" value="Hydrolase_4"/>
    <property type="match status" value="1"/>
</dbReference>
<name>A0A1H8ELZ6_9RHOB</name>
<evidence type="ECO:0000256" key="1">
    <source>
        <dbReference type="SAM" id="SignalP"/>
    </source>
</evidence>
<dbReference type="EMBL" id="FOBO01000013">
    <property type="protein sequence ID" value="SEN20509.1"/>
    <property type="molecule type" value="Genomic_DNA"/>
</dbReference>
<reference evidence="3 4" key="1">
    <citation type="submission" date="2016-10" db="EMBL/GenBank/DDBJ databases">
        <authorList>
            <person name="de Groot N.N."/>
        </authorList>
    </citation>
    <scope>NUCLEOTIDE SEQUENCE [LARGE SCALE GENOMIC DNA]</scope>
    <source>
        <strain evidence="3 4">DSM 11457</strain>
    </source>
</reference>
<evidence type="ECO:0000313" key="4">
    <source>
        <dbReference type="Proteomes" id="UP000182160"/>
    </source>
</evidence>